<evidence type="ECO:0000313" key="1">
    <source>
        <dbReference type="EMBL" id="KAJ9057846.1"/>
    </source>
</evidence>
<reference evidence="1" key="1">
    <citation type="submission" date="2022-04" db="EMBL/GenBank/DDBJ databases">
        <title>Genome of the entomopathogenic fungus Entomophthora muscae.</title>
        <authorList>
            <person name="Elya C."/>
            <person name="Lovett B.R."/>
            <person name="Lee E."/>
            <person name="Macias A.M."/>
            <person name="Hajek A.E."/>
            <person name="De Bivort B.L."/>
            <person name="Kasson M.T."/>
            <person name="De Fine Licht H.H."/>
            <person name="Stajich J.E."/>
        </authorList>
    </citation>
    <scope>NUCLEOTIDE SEQUENCE</scope>
    <source>
        <strain evidence="1">Berkeley</strain>
    </source>
</reference>
<keyword evidence="2" id="KW-1185">Reference proteome</keyword>
<sequence length="363" mass="40900">MLSTLIKYSVLGLVGYLSLVAIIVQPSIQKSLIYLNWVNYPFPSKLETPSKLGFFKGEVRNFRFDTPDGVTLGAWQFLPNSIHKEAYLNRGKDSNFGDEFYSSQLQNSKNDVVLYLHGNAANRGSHVRYSTYESITLGLDSHLIVIDYRGFGDSTGTPSEYGLFQDSLAAWNWIMDQGVDASRITILGHSLGTGVSSRLVSHLNSINVYPKAMVLTAPYSSIGRVLFDFRLFHFFPLFSPLKFIPDHEKHALKYLEHRFDTNALIPTLQTPFILFHGVNDAQIPSTHSWCLFNSSLDSFGKTREDFTSSTLPRATGNVHLYSSQGSKPSFIKFVEIHKATHNDLADYPEFSQEIASFWDLVSK</sequence>
<proteinExistence type="predicted"/>
<dbReference type="EMBL" id="QTSX02005762">
    <property type="protein sequence ID" value="KAJ9057846.1"/>
    <property type="molecule type" value="Genomic_DNA"/>
</dbReference>
<organism evidence="1 2">
    <name type="scientific">Entomophthora muscae</name>
    <dbReference type="NCBI Taxonomy" id="34485"/>
    <lineage>
        <taxon>Eukaryota</taxon>
        <taxon>Fungi</taxon>
        <taxon>Fungi incertae sedis</taxon>
        <taxon>Zoopagomycota</taxon>
        <taxon>Entomophthoromycotina</taxon>
        <taxon>Entomophthoromycetes</taxon>
        <taxon>Entomophthorales</taxon>
        <taxon>Entomophthoraceae</taxon>
        <taxon>Entomophthora</taxon>
    </lineage>
</organism>
<protein>
    <submittedName>
        <fullName evidence="1">Uncharacterized protein</fullName>
    </submittedName>
</protein>
<name>A0ACC2S6Q6_9FUNG</name>
<accession>A0ACC2S6Q6</accession>
<gene>
    <name evidence="1" type="ORF">DSO57_1018736</name>
</gene>
<evidence type="ECO:0000313" key="2">
    <source>
        <dbReference type="Proteomes" id="UP001165960"/>
    </source>
</evidence>
<comment type="caution">
    <text evidence="1">The sequence shown here is derived from an EMBL/GenBank/DDBJ whole genome shotgun (WGS) entry which is preliminary data.</text>
</comment>
<dbReference type="Proteomes" id="UP001165960">
    <property type="component" value="Unassembled WGS sequence"/>
</dbReference>